<accession>A0AAI8C6R8</accession>
<reference evidence="1 2" key="1">
    <citation type="journal article" date="2016" name="J. Zhejiang Univ. Sci. B">
        <title>Antibiotic resistance mechanisms of Myroides sp.</title>
        <authorList>
            <person name="Hu S."/>
            <person name="Yuan S."/>
            <person name="Qu H."/>
            <person name="Jiang T."/>
            <person name="Zhou Y."/>
            <person name="Wang M."/>
            <person name="Ming D."/>
        </authorList>
    </citation>
    <scope>NUCLEOTIDE SEQUENCE [LARGE SCALE GENOMIC DNA]</scope>
    <source>
        <strain evidence="1 2">PR63039</strain>
    </source>
</reference>
<protein>
    <recommendedName>
        <fullName evidence="3">Lipocalin-like domain-containing protein</fullName>
    </recommendedName>
</protein>
<dbReference type="Proteomes" id="UP000069030">
    <property type="component" value="Chromosome"/>
</dbReference>
<dbReference type="KEGG" id="mod:AS202_13225"/>
<dbReference type="AlphaFoldDB" id="A0AAI8C6R8"/>
<evidence type="ECO:0000313" key="2">
    <source>
        <dbReference type="Proteomes" id="UP000069030"/>
    </source>
</evidence>
<gene>
    <name evidence="1" type="ORF">AS202_13225</name>
</gene>
<evidence type="ECO:0008006" key="3">
    <source>
        <dbReference type="Google" id="ProtNLM"/>
    </source>
</evidence>
<sequence>MQQKLLLLFISITLCFNFISCSSDDVQISHQGKNKALLIGKWKLESKKYYDRWGGAIAGEVDSTCCPPQTLEFHRHEIMIQTDFYKESEDTDIICDERSPFQWFMIEDKLYLGVGKEVNTDDYQDYDIRVLTDEILVLERSINEYDKEPFYSNAKFVRITYNKIHSY</sequence>
<dbReference type="RefSeq" id="WP_006261040.1">
    <property type="nucleotide sequence ID" value="NZ_CP013690.1"/>
</dbReference>
<dbReference type="EMBL" id="CP013690">
    <property type="protein sequence ID" value="ALU27054.1"/>
    <property type="molecule type" value="Genomic_DNA"/>
</dbReference>
<name>A0AAI8C6R8_9FLAO</name>
<dbReference type="GeneID" id="66975677"/>
<evidence type="ECO:0000313" key="1">
    <source>
        <dbReference type="EMBL" id="ALU27054.1"/>
    </source>
</evidence>
<proteinExistence type="predicted"/>
<organism evidence="1 2">
    <name type="scientific">Myroides odoratimimus</name>
    <dbReference type="NCBI Taxonomy" id="76832"/>
    <lineage>
        <taxon>Bacteria</taxon>
        <taxon>Pseudomonadati</taxon>
        <taxon>Bacteroidota</taxon>
        <taxon>Flavobacteriia</taxon>
        <taxon>Flavobacteriales</taxon>
        <taxon>Flavobacteriaceae</taxon>
        <taxon>Myroides</taxon>
    </lineage>
</organism>